<feature type="compositionally biased region" description="Polar residues" evidence="1">
    <location>
        <begin position="62"/>
        <end position="71"/>
    </location>
</feature>
<evidence type="ECO:0000313" key="3">
    <source>
        <dbReference type="Proteomes" id="UP000007809"/>
    </source>
</evidence>
<evidence type="ECO:0000256" key="1">
    <source>
        <dbReference type="SAM" id="MobiDB-lite"/>
    </source>
</evidence>
<organism evidence="2 3">
    <name type="scientific">Pseudonocardia dioxanivorans (strain ATCC 55486 / DSM 44775 / JCM 13855 / CB1190)</name>
    <dbReference type="NCBI Taxonomy" id="675635"/>
    <lineage>
        <taxon>Bacteria</taxon>
        <taxon>Bacillati</taxon>
        <taxon>Actinomycetota</taxon>
        <taxon>Actinomycetes</taxon>
        <taxon>Pseudonocardiales</taxon>
        <taxon>Pseudonocardiaceae</taxon>
        <taxon>Pseudonocardia</taxon>
    </lineage>
</organism>
<gene>
    <name evidence="2" type="ordered locus">Psed_6764</name>
</gene>
<keyword evidence="3" id="KW-1185">Reference proteome</keyword>
<dbReference type="KEGG" id="pdx:Psed_6764"/>
<accession>F2L6X3</accession>
<evidence type="ECO:0000313" key="2">
    <source>
        <dbReference type="EMBL" id="AEA28845.1"/>
    </source>
</evidence>
<reference evidence="2 3" key="1">
    <citation type="journal article" date="2011" name="J. Bacteriol.">
        <title>Genome sequence of the 1,4-dioxane-degrading Pseudonocardia dioxanivorans strain CB1190.</title>
        <authorList>
            <person name="Sales C.M."/>
            <person name="Mahendra S."/>
            <person name="Grostern A."/>
            <person name="Parales R.E."/>
            <person name="Goodwin L.A."/>
            <person name="Woyke T."/>
            <person name="Nolan M."/>
            <person name="Lapidus A."/>
            <person name="Chertkov O."/>
            <person name="Ovchinnikova G."/>
            <person name="Sczyrba A."/>
            <person name="Alvarez-Cohen L."/>
        </authorList>
    </citation>
    <scope>NUCLEOTIDE SEQUENCE [LARGE SCALE GENOMIC DNA]</scope>
    <source>
        <strain evidence="3">ATCC 55486 / DSM 44775 / JCM 13855 / CB1190</strain>
    </source>
</reference>
<dbReference type="EMBL" id="CP002594">
    <property type="protein sequence ID" value="AEA28845.1"/>
    <property type="molecule type" value="Genomic_DNA"/>
</dbReference>
<feature type="compositionally biased region" description="Basic residues" evidence="1">
    <location>
        <begin position="50"/>
        <end position="59"/>
    </location>
</feature>
<geneLocation type="plasmid" evidence="2 3">
    <name>pPSED01</name>
</geneLocation>
<proteinExistence type="predicted"/>
<protein>
    <submittedName>
        <fullName evidence="2">Uncharacterized protein</fullName>
    </submittedName>
</protein>
<sequence>MADIDDIKQRGGMIALLPADRDLVVVVVDGDDTAPDELAGDMYRVETRRATHPAGHHRQGSAAGSTATRPH</sequence>
<dbReference type="Proteomes" id="UP000007809">
    <property type="component" value="Plasmid pPSED01"/>
</dbReference>
<dbReference type="AlphaFoldDB" id="F2L6X3"/>
<dbReference type="HOGENOM" id="CLU_2737137_0_0_11"/>
<feature type="region of interest" description="Disordered" evidence="1">
    <location>
        <begin position="48"/>
        <end position="71"/>
    </location>
</feature>
<keyword evidence="2" id="KW-0614">Plasmid</keyword>
<name>F2L6X3_PSEUX</name>